<comment type="caution">
    <text evidence="2">The sequence shown here is derived from an EMBL/GenBank/DDBJ whole genome shotgun (WGS) entry which is preliminary data.</text>
</comment>
<feature type="transmembrane region" description="Helical" evidence="1">
    <location>
        <begin position="133"/>
        <end position="154"/>
    </location>
</feature>
<evidence type="ECO:0000313" key="3">
    <source>
        <dbReference type="Proteomes" id="UP000274822"/>
    </source>
</evidence>
<evidence type="ECO:0000313" key="2">
    <source>
        <dbReference type="EMBL" id="RUS27803.1"/>
    </source>
</evidence>
<evidence type="ECO:0000256" key="1">
    <source>
        <dbReference type="SAM" id="Phobius"/>
    </source>
</evidence>
<dbReference type="Proteomes" id="UP000274822">
    <property type="component" value="Unassembled WGS sequence"/>
</dbReference>
<dbReference type="AlphaFoldDB" id="A0A433QDD7"/>
<keyword evidence="1" id="KW-0812">Transmembrane</keyword>
<gene>
    <name evidence="2" type="ORF">BC938DRAFT_482714</name>
</gene>
<organism evidence="2 3">
    <name type="scientific">Jimgerdemannia flammicorona</name>
    <dbReference type="NCBI Taxonomy" id="994334"/>
    <lineage>
        <taxon>Eukaryota</taxon>
        <taxon>Fungi</taxon>
        <taxon>Fungi incertae sedis</taxon>
        <taxon>Mucoromycota</taxon>
        <taxon>Mucoromycotina</taxon>
        <taxon>Endogonomycetes</taxon>
        <taxon>Endogonales</taxon>
        <taxon>Endogonaceae</taxon>
        <taxon>Jimgerdemannia</taxon>
    </lineage>
</organism>
<protein>
    <submittedName>
        <fullName evidence="2">Uncharacterized protein</fullName>
    </submittedName>
</protein>
<name>A0A433QDD7_9FUNG</name>
<keyword evidence="3" id="KW-1185">Reference proteome</keyword>
<reference evidence="2 3" key="1">
    <citation type="journal article" date="2018" name="New Phytol.">
        <title>Phylogenomics of Endogonaceae and evolution of mycorrhizas within Mucoromycota.</title>
        <authorList>
            <person name="Chang Y."/>
            <person name="Desiro A."/>
            <person name="Na H."/>
            <person name="Sandor L."/>
            <person name="Lipzen A."/>
            <person name="Clum A."/>
            <person name="Barry K."/>
            <person name="Grigoriev I.V."/>
            <person name="Martin F.M."/>
            <person name="Stajich J.E."/>
            <person name="Smith M.E."/>
            <person name="Bonito G."/>
            <person name="Spatafora J.W."/>
        </authorList>
    </citation>
    <scope>NUCLEOTIDE SEQUENCE [LARGE SCALE GENOMIC DNA]</scope>
    <source>
        <strain evidence="2 3">AD002</strain>
    </source>
</reference>
<dbReference type="EMBL" id="RBNJ01007772">
    <property type="protein sequence ID" value="RUS27803.1"/>
    <property type="molecule type" value="Genomic_DNA"/>
</dbReference>
<keyword evidence="1" id="KW-0472">Membrane</keyword>
<accession>A0A433QDD7</accession>
<keyword evidence="1" id="KW-1133">Transmembrane helix</keyword>
<proteinExistence type="predicted"/>
<sequence length="160" mass="19001">MASYTEPHSIYTIPPPYEEVVQQRVVSTMLHFTCTIVTKQERNEECRPLLLNERWREWRAYSAPSDVLFNIFLEGLEKRFGSISSIRYKDPYRLCSWVILEDEVGWLELKRKICDGTCREFPLYIYPYETPRWCVIFLTFFLMCCIMGMVFRVGGIPVDS</sequence>